<dbReference type="AlphaFoldDB" id="A0A5J6WPX3"/>
<name>A0A5J6WPX3_MORMI</name>
<proteinExistence type="predicted"/>
<gene>
    <name evidence="1" type="ORF">FR932_04675</name>
</gene>
<sequence length="281" mass="31185">MSFKKVLLASIIASTLVGCDSSSPDSVIAPAPVTLTIPTEMQAQDVSGCDNEYMVTHSIEMRDDLELPVNVAEVRSVCNPELFVEYDVAEVDKPMVHINWAKEVFSEDGDLIMYQGGHAKPSSSAAHDKLAAERGYRGYYLTLDELGGYINANEVTDITYFSSGNYHHTFTSGLDKQSYTIIDNTIDTVVVSAAMFVDPTKVDEHDWNEFWYECTGTVTSIGSNETMGCLVHKAGAPKYQFQTITVDMNNFPKPTKFKEDYAHATQMYVEKAFTDNGIMIE</sequence>
<organism evidence="1 2">
    <name type="scientific">Moritella marina ATCC 15381</name>
    <dbReference type="NCBI Taxonomy" id="1202962"/>
    <lineage>
        <taxon>Bacteria</taxon>
        <taxon>Pseudomonadati</taxon>
        <taxon>Pseudomonadota</taxon>
        <taxon>Gammaproteobacteria</taxon>
        <taxon>Alteromonadales</taxon>
        <taxon>Moritellaceae</taxon>
        <taxon>Moritella</taxon>
    </lineage>
</organism>
<protein>
    <submittedName>
        <fullName evidence="1">Uncharacterized protein</fullName>
    </submittedName>
</protein>
<dbReference type="KEGG" id="mmaa:FR932_04675"/>
<dbReference type="Proteomes" id="UP000327424">
    <property type="component" value="Chromosome"/>
</dbReference>
<dbReference type="PROSITE" id="PS51257">
    <property type="entry name" value="PROKAR_LIPOPROTEIN"/>
    <property type="match status" value="1"/>
</dbReference>
<reference evidence="1 2" key="1">
    <citation type="submission" date="2019-09" db="EMBL/GenBank/DDBJ databases">
        <title>Hybrid Assembly of the complete Genome of the Deep-Sea Bacterium Moritella marina from long Nanopore and Illumina reads.</title>
        <authorList>
            <person name="Magin S."/>
            <person name="Georgoulis A."/>
            <person name="Papadimitriou K."/>
            <person name="Iliakis G."/>
            <person name="Vorgias C.E."/>
        </authorList>
    </citation>
    <scope>NUCLEOTIDE SEQUENCE [LARGE SCALE GENOMIC DNA]</scope>
    <source>
        <strain evidence="1 2">MP-1</strain>
    </source>
</reference>
<keyword evidence="2" id="KW-1185">Reference proteome</keyword>
<evidence type="ECO:0000313" key="2">
    <source>
        <dbReference type="Proteomes" id="UP000327424"/>
    </source>
</evidence>
<accession>A0A5J6WPX3</accession>
<evidence type="ECO:0000313" key="1">
    <source>
        <dbReference type="EMBL" id="QFI40206.1"/>
    </source>
</evidence>
<dbReference type="EMBL" id="CP044399">
    <property type="protein sequence ID" value="QFI40206.1"/>
    <property type="molecule type" value="Genomic_DNA"/>
</dbReference>